<keyword evidence="3" id="KW-1185">Reference proteome</keyword>
<dbReference type="Pfam" id="PF01381">
    <property type="entry name" value="HTH_3"/>
    <property type="match status" value="1"/>
</dbReference>
<dbReference type="EMBL" id="BAAAZI010000005">
    <property type="protein sequence ID" value="GAA4135081.1"/>
    <property type="molecule type" value="Genomic_DNA"/>
</dbReference>
<accession>A0ABP7YEL6</accession>
<dbReference type="InterPro" id="IPR010982">
    <property type="entry name" value="Lambda_DNA-bd_dom_sf"/>
</dbReference>
<name>A0ABP7YEL6_9SPHI</name>
<dbReference type="Proteomes" id="UP001500101">
    <property type="component" value="Unassembled WGS sequence"/>
</dbReference>
<dbReference type="SUPFAM" id="SSF47413">
    <property type="entry name" value="lambda repressor-like DNA-binding domains"/>
    <property type="match status" value="1"/>
</dbReference>
<dbReference type="PROSITE" id="PS50943">
    <property type="entry name" value="HTH_CROC1"/>
    <property type="match status" value="1"/>
</dbReference>
<dbReference type="InterPro" id="IPR001387">
    <property type="entry name" value="Cro/C1-type_HTH"/>
</dbReference>
<dbReference type="SMART" id="SM00530">
    <property type="entry name" value="HTH_XRE"/>
    <property type="match status" value="1"/>
</dbReference>
<organism evidence="2 3">
    <name type="scientific">Sphingobacterium kyonggiense</name>
    <dbReference type="NCBI Taxonomy" id="714075"/>
    <lineage>
        <taxon>Bacteria</taxon>
        <taxon>Pseudomonadati</taxon>
        <taxon>Bacteroidota</taxon>
        <taxon>Sphingobacteriia</taxon>
        <taxon>Sphingobacteriales</taxon>
        <taxon>Sphingobacteriaceae</taxon>
        <taxon>Sphingobacterium</taxon>
    </lineage>
</organism>
<sequence length="143" mass="16396">MQEEDKVHVLETLEENHQGRNAQRIRIYLGIKQEVLAQELGMSQPQISAIEREAVIEPEMLERLAFALGVTPDLIKKFDVERAIYNINSYKDVNGSTFNSGNTGTVNATQVNNPLEKVVELYERLLQSEREKLELFINHKNQS</sequence>
<reference evidence="3" key="1">
    <citation type="journal article" date="2019" name="Int. J. Syst. Evol. Microbiol.">
        <title>The Global Catalogue of Microorganisms (GCM) 10K type strain sequencing project: providing services to taxonomists for standard genome sequencing and annotation.</title>
        <authorList>
            <consortium name="The Broad Institute Genomics Platform"/>
            <consortium name="The Broad Institute Genome Sequencing Center for Infectious Disease"/>
            <person name="Wu L."/>
            <person name="Ma J."/>
        </authorList>
    </citation>
    <scope>NUCLEOTIDE SEQUENCE [LARGE SCALE GENOMIC DNA]</scope>
    <source>
        <strain evidence="3">JCM 16704</strain>
    </source>
</reference>
<dbReference type="Gene3D" id="1.10.260.40">
    <property type="entry name" value="lambda repressor-like DNA-binding domains"/>
    <property type="match status" value="1"/>
</dbReference>
<dbReference type="CDD" id="cd00093">
    <property type="entry name" value="HTH_XRE"/>
    <property type="match status" value="1"/>
</dbReference>
<evidence type="ECO:0000313" key="2">
    <source>
        <dbReference type="EMBL" id="GAA4135081.1"/>
    </source>
</evidence>
<dbReference type="RefSeq" id="WP_313260078.1">
    <property type="nucleotide sequence ID" value="NZ_BAAAZI010000005.1"/>
</dbReference>
<evidence type="ECO:0000259" key="1">
    <source>
        <dbReference type="PROSITE" id="PS50943"/>
    </source>
</evidence>
<feature type="domain" description="HTH cro/C1-type" evidence="1">
    <location>
        <begin position="23"/>
        <end position="75"/>
    </location>
</feature>
<evidence type="ECO:0000313" key="3">
    <source>
        <dbReference type="Proteomes" id="UP001500101"/>
    </source>
</evidence>
<protein>
    <submittedName>
        <fullName evidence="2">Helix-turn-helix transcriptional regulator</fullName>
    </submittedName>
</protein>
<gene>
    <name evidence="2" type="ORF">GCM10022216_08680</name>
</gene>
<proteinExistence type="predicted"/>
<comment type="caution">
    <text evidence="2">The sequence shown here is derived from an EMBL/GenBank/DDBJ whole genome shotgun (WGS) entry which is preliminary data.</text>
</comment>